<sequence>MSVATTATGSDAASDVLSRMDAAIASMKECRKEFAALLSKSVRSAATKARNAQKRKEKAEAKASGIPLPPKERTSAWQAFSAGDEVHGIHSAVEAYPEQYATWLAEQKDAKQALTRFAKFARTADFGKGDYAKLEERFANRKSAASSESGASSAKKSRKLSDEQKAANKAARAAKKAAEKAAAAPPPKATPAKAKAPAAPAAPAAPKKAAEKAFSLSSSSSSPPPKKKLLVEEEEKPKGKGKGKGKGKAAPPPSDDEEEKPKPKQKPKGKAAPPPSDDEEPKPKPKAKGKAKEDEEDDVGLKPYKLKGKDVLRTADNYLFEKAADGDFGDYIGLLGEDGEVDAEAPNPFDVDE</sequence>
<dbReference type="EMBL" id="MN740780">
    <property type="protein sequence ID" value="QHU11282.1"/>
    <property type="molecule type" value="Genomic_DNA"/>
</dbReference>
<organism evidence="2">
    <name type="scientific">viral metagenome</name>
    <dbReference type="NCBI Taxonomy" id="1070528"/>
    <lineage>
        <taxon>unclassified sequences</taxon>
        <taxon>metagenomes</taxon>
        <taxon>organismal metagenomes</taxon>
    </lineage>
</organism>
<feature type="compositionally biased region" description="Low complexity" evidence="1">
    <location>
        <begin position="142"/>
        <end position="154"/>
    </location>
</feature>
<dbReference type="AlphaFoldDB" id="A0A6C0JZR4"/>
<feature type="region of interest" description="Disordered" evidence="1">
    <location>
        <begin position="46"/>
        <end position="73"/>
    </location>
</feature>
<reference evidence="2" key="1">
    <citation type="journal article" date="2020" name="Nature">
        <title>Giant virus diversity and host interactions through global metagenomics.</title>
        <authorList>
            <person name="Schulz F."/>
            <person name="Roux S."/>
            <person name="Paez-Espino D."/>
            <person name="Jungbluth S."/>
            <person name="Walsh D.A."/>
            <person name="Denef V.J."/>
            <person name="McMahon K.D."/>
            <person name="Konstantinidis K.T."/>
            <person name="Eloe-Fadrosh E.A."/>
            <person name="Kyrpides N.C."/>
            <person name="Woyke T."/>
        </authorList>
    </citation>
    <scope>NUCLEOTIDE SEQUENCE</scope>
    <source>
        <strain evidence="2">GVMAG-S-1101165-84</strain>
    </source>
</reference>
<name>A0A6C0JZR4_9ZZZZ</name>
<feature type="compositionally biased region" description="Basic and acidic residues" evidence="1">
    <location>
        <begin position="229"/>
        <end position="238"/>
    </location>
</feature>
<accession>A0A6C0JZR4</accession>
<feature type="compositionally biased region" description="Low complexity" evidence="1">
    <location>
        <begin position="190"/>
        <end position="221"/>
    </location>
</feature>
<evidence type="ECO:0000313" key="2">
    <source>
        <dbReference type="EMBL" id="QHU11282.1"/>
    </source>
</evidence>
<evidence type="ECO:0000256" key="1">
    <source>
        <dbReference type="SAM" id="MobiDB-lite"/>
    </source>
</evidence>
<proteinExistence type="predicted"/>
<protein>
    <submittedName>
        <fullName evidence="2">Uncharacterized protein</fullName>
    </submittedName>
</protein>
<feature type="region of interest" description="Disordered" evidence="1">
    <location>
        <begin position="138"/>
        <end position="301"/>
    </location>
</feature>